<protein>
    <submittedName>
        <fullName evidence="8">Methyltransferase</fullName>
    </submittedName>
</protein>
<dbReference type="InterPro" id="IPR007848">
    <property type="entry name" value="Small_mtfrase_dom"/>
</dbReference>
<feature type="region of interest" description="Disordered" evidence="5">
    <location>
        <begin position="120"/>
        <end position="140"/>
    </location>
</feature>
<dbReference type="PROSITE" id="PS00092">
    <property type="entry name" value="N6_MTASE"/>
    <property type="match status" value="1"/>
</dbReference>
<dbReference type="InterPro" id="IPR002052">
    <property type="entry name" value="DNA_methylase_N6_adenine_CS"/>
</dbReference>
<proteinExistence type="inferred from homology"/>
<keyword evidence="4" id="KW-0949">S-adenosyl-L-methionine</keyword>
<gene>
    <name evidence="8" type="ORF">HXK09_01510</name>
</gene>
<evidence type="ECO:0000256" key="1">
    <source>
        <dbReference type="ARBA" id="ARBA00006149"/>
    </source>
</evidence>
<dbReference type="GO" id="GO:0032259">
    <property type="term" value="P:methylation"/>
    <property type="evidence" value="ECO:0007669"/>
    <property type="project" value="UniProtKB-KW"/>
</dbReference>
<dbReference type="Gene3D" id="3.40.50.150">
    <property type="entry name" value="Vaccinia Virus protein VP39"/>
    <property type="match status" value="1"/>
</dbReference>
<keyword evidence="3" id="KW-0808">Transferase</keyword>
<dbReference type="Proteomes" id="UP000759246">
    <property type="component" value="Unassembled WGS sequence"/>
</dbReference>
<dbReference type="InterPro" id="IPR052190">
    <property type="entry name" value="Euk-Arch_PrmC-MTase"/>
</dbReference>
<dbReference type="GO" id="GO:0008757">
    <property type="term" value="F:S-adenosylmethionine-dependent methyltransferase activity"/>
    <property type="evidence" value="ECO:0007669"/>
    <property type="project" value="TreeGrafter"/>
</dbReference>
<evidence type="ECO:0000256" key="2">
    <source>
        <dbReference type="ARBA" id="ARBA00022603"/>
    </source>
</evidence>
<keyword evidence="2 8" id="KW-0489">Methyltransferase</keyword>
<reference evidence="8" key="1">
    <citation type="submission" date="2020-04" db="EMBL/GenBank/DDBJ databases">
        <title>Deep metagenomics examines the oral microbiome during advanced dental caries in children, revealing novel taxa and co-occurrences with host molecules.</title>
        <authorList>
            <person name="Baker J.L."/>
            <person name="Morton J.T."/>
            <person name="Dinis M."/>
            <person name="Alvarez R."/>
            <person name="Tran N.C."/>
            <person name="Knight R."/>
            <person name="Edlund A."/>
        </authorList>
    </citation>
    <scope>NUCLEOTIDE SEQUENCE</scope>
    <source>
        <strain evidence="8">JCVI_30_bin.13</strain>
    </source>
</reference>
<dbReference type="InterPro" id="IPR029063">
    <property type="entry name" value="SAM-dependent_MTases_sf"/>
</dbReference>
<dbReference type="PANTHER" id="PTHR45875">
    <property type="entry name" value="METHYLTRANSFERASE N6AMT1"/>
    <property type="match status" value="1"/>
</dbReference>
<evidence type="ECO:0000256" key="4">
    <source>
        <dbReference type="ARBA" id="ARBA00022691"/>
    </source>
</evidence>
<dbReference type="Pfam" id="PF23186">
    <property type="entry name" value="DUF7059"/>
    <property type="match status" value="1"/>
</dbReference>
<dbReference type="EMBL" id="JABZGF010000017">
    <property type="protein sequence ID" value="MBF0965843.1"/>
    <property type="molecule type" value="Genomic_DNA"/>
</dbReference>
<evidence type="ECO:0000259" key="7">
    <source>
        <dbReference type="Pfam" id="PF23186"/>
    </source>
</evidence>
<accession>A0A929WV67</accession>
<comment type="caution">
    <text evidence="8">The sequence shown here is derived from an EMBL/GenBank/DDBJ whole genome shotgun (WGS) entry which is preliminary data.</text>
</comment>
<dbReference type="PANTHER" id="PTHR45875:SF1">
    <property type="entry name" value="METHYLTRANSFERASE N6AMT1"/>
    <property type="match status" value="1"/>
</dbReference>
<dbReference type="GO" id="GO:0035657">
    <property type="term" value="C:eRF1 methyltransferase complex"/>
    <property type="evidence" value="ECO:0007669"/>
    <property type="project" value="TreeGrafter"/>
</dbReference>
<dbReference type="CDD" id="cd02440">
    <property type="entry name" value="AdoMet_MTases"/>
    <property type="match status" value="1"/>
</dbReference>
<evidence type="ECO:0000313" key="9">
    <source>
        <dbReference type="Proteomes" id="UP000759246"/>
    </source>
</evidence>
<dbReference type="SUPFAM" id="SSF53335">
    <property type="entry name" value="S-adenosyl-L-methionine-dependent methyltransferases"/>
    <property type="match status" value="1"/>
</dbReference>
<name>A0A929WV67_9ACTO</name>
<dbReference type="Pfam" id="PF05175">
    <property type="entry name" value="MTS"/>
    <property type="match status" value="1"/>
</dbReference>
<dbReference type="AlphaFoldDB" id="A0A929WV67"/>
<dbReference type="GO" id="GO:0003676">
    <property type="term" value="F:nucleic acid binding"/>
    <property type="evidence" value="ECO:0007669"/>
    <property type="project" value="InterPro"/>
</dbReference>
<dbReference type="InterPro" id="IPR055487">
    <property type="entry name" value="DUF7059"/>
</dbReference>
<evidence type="ECO:0000259" key="6">
    <source>
        <dbReference type="Pfam" id="PF05175"/>
    </source>
</evidence>
<sequence length="570" mass="61153">MTTSVPVPALDRDLIARLRFDVIAASWTTDTLETLLSDGALSALMRDSRLPALVELAGVTDPAATLTRFFVLGQPERASALDASLPTLGAAGLETLGLAATIDEAEAFCAFVMSRERGKVTPKRGADGGPDVEKVSQEEASFPRMPAIPTMRDPDEEAPEAEPDPWMRALFDVRPHAACLPDGDHDWWVISDLGEAQTGRPLAADHVLGVGGATLTLLEMTVREQVDSALDLGCGCGIQALYLATHASRVVATDVSARACALTQFNAALNETTIDVREGSLFEPVAGETFDLIVSNPPFVITPDSVRGTAGLLEYRDGGMDRDNLIAVILRDAPSCLNVGGTLQMLANWEIPASRNPDTQWAQRVDAWLEGLPVDAWVVQRDVLEPARYVDMWIRDSCGQLMPRADYDRAFTSWLVDFRRAGTGAIGMGFVALRRLDEAEAASGGVRAYDLALDGHAPRGRDVSWALSALRAPELWDTVLTRASDVREERHFVPGSADPELLILHQGGGLGRSVPVSSAVSAVVGASDGELTVGQIAAAVAMLTSVEVEDVRAEVEAPLHDLIRWGFLTY</sequence>
<evidence type="ECO:0000256" key="5">
    <source>
        <dbReference type="SAM" id="MobiDB-lite"/>
    </source>
</evidence>
<evidence type="ECO:0000256" key="3">
    <source>
        <dbReference type="ARBA" id="ARBA00022679"/>
    </source>
</evidence>
<dbReference type="GO" id="GO:0008170">
    <property type="term" value="F:N-methyltransferase activity"/>
    <property type="evidence" value="ECO:0007669"/>
    <property type="project" value="UniProtKB-ARBA"/>
</dbReference>
<organism evidence="8 9">
    <name type="scientific">Actinomyces bouchesdurhonensis</name>
    <dbReference type="NCBI Taxonomy" id="1852361"/>
    <lineage>
        <taxon>Bacteria</taxon>
        <taxon>Bacillati</taxon>
        <taxon>Actinomycetota</taxon>
        <taxon>Actinomycetes</taxon>
        <taxon>Actinomycetales</taxon>
        <taxon>Actinomycetaceae</taxon>
        <taxon>Actinomyces</taxon>
    </lineage>
</organism>
<comment type="similarity">
    <text evidence="1">Belongs to the eukaryotic/archaeal PrmC-related family.</text>
</comment>
<feature type="domain" description="Methyltransferase small" evidence="6">
    <location>
        <begin position="214"/>
        <end position="301"/>
    </location>
</feature>
<evidence type="ECO:0000313" key="8">
    <source>
        <dbReference type="EMBL" id="MBF0965843.1"/>
    </source>
</evidence>
<feature type="domain" description="DUF7059" evidence="7">
    <location>
        <begin position="24"/>
        <end position="101"/>
    </location>
</feature>
<dbReference type="GO" id="GO:0008276">
    <property type="term" value="F:protein methyltransferase activity"/>
    <property type="evidence" value="ECO:0007669"/>
    <property type="project" value="TreeGrafter"/>
</dbReference>